<feature type="region of interest" description="Disordered" evidence="1">
    <location>
        <begin position="158"/>
        <end position="189"/>
    </location>
</feature>
<evidence type="ECO:0000313" key="4">
    <source>
        <dbReference type="Proteomes" id="UP000634780"/>
    </source>
</evidence>
<comment type="caution">
    <text evidence="3">The sequence shown here is derived from an EMBL/GenBank/DDBJ whole genome shotgun (WGS) entry which is preliminary data.</text>
</comment>
<evidence type="ECO:0000313" key="3">
    <source>
        <dbReference type="EMBL" id="MBJ3812245.1"/>
    </source>
</evidence>
<feature type="compositionally biased region" description="Polar residues" evidence="1">
    <location>
        <begin position="39"/>
        <end position="51"/>
    </location>
</feature>
<dbReference type="InterPro" id="IPR047789">
    <property type="entry name" value="CU044_5270-like"/>
</dbReference>
<keyword evidence="2" id="KW-1133">Transmembrane helix</keyword>
<keyword evidence="2" id="KW-0472">Membrane</keyword>
<feature type="compositionally biased region" description="Basic and acidic residues" evidence="1">
    <location>
        <begin position="158"/>
        <end position="173"/>
    </location>
</feature>
<dbReference type="RefSeq" id="WP_190117757.1">
    <property type="nucleotide sequence ID" value="NZ_BMVR01000008.1"/>
</dbReference>
<sequence>MKSEAEPDFPTFPPPSERDLPPGRHLLLKEHLMTEIRQSEAQTSGAQTSGAPGTREPAQRRRKQWLRPALVAGAVAAAVAAGVLVASPFGSESAQAGPPSKETVKMLEAIADAAKRSPAPKNVRDDQFVYIKSKVAYSSDEGLDPLHQREHWQSVDGRHTGLLHEPRNDHDNVPMKPELPLSSSDSNYRNLEKLPTDPVNMLDWLNKVADEDSNGKPFVVVGDITREALMPPEQAAALYLAAAKIPGVKLVDDAVDAAGRHGVAIAHEDDGERTELIFDKKTKAYLGERTVLTEDKPYAEEGELMASTAVLERKVVDKAGQRP</sequence>
<dbReference type="Proteomes" id="UP000634780">
    <property type="component" value="Unassembled WGS sequence"/>
</dbReference>
<evidence type="ECO:0000256" key="2">
    <source>
        <dbReference type="SAM" id="Phobius"/>
    </source>
</evidence>
<accession>A0ABS0XG95</accession>
<protein>
    <submittedName>
        <fullName evidence="3">CU044_5270 family protein</fullName>
    </submittedName>
</protein>
<organism evidence="3 4">
    <name type="scientific">Streptomyces flavofungini</name>
    <dbReference type="NCBI Taxonomy" id="68200"/>
    <lineage>
        <taxon>Bacteria</taxon>
        <taxon>Bacillati</taxon>
        <taxon>Actinomycetota</taxon>
        <taxon>Actinomycetes</taxon>
        <taxon>Kitasatosporales</taxon>
        <taxon>Streptomycetaceae</taxon>
        <taxon>Streptomyces</taxon>
    </lineage>
</organism>
<keyword evidence="2" id="KW-0812">Transmembrane</keyword>
<feature type="region of interest" description="Disordered" evidence="1">
    <location>
        <begin position="1"/>
        <end position="64"/>
    </location>
</feature>
<dbReference type="EMBL" id="JAEKOZ010000035">
    <property type="protein sequence ID" value="MBJ3812245.1"/>
    <property type="molecule type" value="Genomic_DNA"/>
</dbReference>
<proteinExistence type="predicted"/>
<evidence type="ECO:0000256" key="1">
    <source>
        <dbReference type="SAM" id="MobiDB-lite"/>
    </source>
</evidence>
<reference evidence="3 4" key="1">
    <citation type="submission" date="2020-12" db="EMBL/GenBank/DDBJ databases">
        <title>Streptomyces typhae sp. nov., a novel endophytic actinomycete isolated from the root of cattail pollen (Typha angustifolia L.).</title>
        <authorList>
            <person name="Peng C."/>
            <person name="Liu C."/>
        </authorList>
    </citation>
    <scope>NUCLEOTIDE SEQUENCE [LARGE SCALE GENOMIC DNA]</scope>
    <source>
        <strain evidence="3 4">JCM 4753</strain>
    </source>
</reference>
<dbReference type="NCBIfam" id="NF038083">
    <property type="entry name" value="CU044_5270_fam"/>
    <property type="match status" value="1"/>
</dbReference>
<keyword evidence="4" id="KW-1185">Reference proteome</keyword>
<feature type="compositionally biased region" description="Basic and acidic residues" evidence="1">
    <location>
        <begin position="16"/>
        <end position="38"/>
    </location>
</feature>
<name>A0ABS0XG95_9ACTN</name>
<gene>
    <name evidence="3" type="ORF">JGB26_35055</name>
</gene>
<feature type="transmembrane region" description="Helical" evidence="2">
    <location>
        <begin position="69"/>
        <end position="90"/>
    </location>
</feature>